<keyword evidence="4" id="KW-1185">Reference proteome</keyword>
<dbReference type="SMART" id="SM00304">
    <property type="entry name" value="HAMP"/>
    <property type="match status" value="1"/>
</dbReference>
<dbReference type="Pfam" id="PF00672">
    <property type="entry name" value="HAMP"/>
    <property type="match status" value="1"/>
</dbReference>
<dbReference type="EMBL" id="AMXF01000490">
    <property type="protein sequence ID" value="ENO88513.1"/>
    <property type="molecule type" value="Genomic_DNA"/>
</dbReference>
<keyword evidence="1" id="KW-0812">Transmembrane</keyword>
<protein>
    <submittedName>
        <fullName evidence="3">Hpt sensor hybrid histidine kinase</fullName>
    </submittedName>
</protein>
<evidence type="ECO:0000256" key="1">
    <source>
        <dbReference type="SAM" id="Phobius"/>
    </source>
</evidence>
<dbReference type="Pfam" id="PF21689">
    <property type="entry name" value="TorS_sensor_domain"/>
    <property type="match status" value="1"/>
</dbReference>
<dbReference type="CDD" id="cd06225">
    <property type="entry name" value="HAMP"/>
    <property type="match status" value="1"/>
</dbReference>
<dbReference type="InterPro" id="IPR003660">
    <property type="entry name" value="HAMP_dom"/>
</dbReference>
<dbReference type="Gene3D" id="1.20.58.920">
    <property type="match status" value="1"/>
</dbReference>
<dbReference type="InterPro" id="IPR038188">
    <property type="entry name" value="TorS_sensor_sf"/>
</dbReference>
<dbReference type="RefSeq" id="WP_004389920.1">
    <property type="nucleotide sequence ID" value="NZ_AMXF01000490.1"/>
</dbReference>
<dbReference type="Gene3D" id="6.10.340.10">
    <property type="match status" value="1"/>
</dbReference>
<dbReference type="PROSITE" id="PS50885">
    <property type="entry name" value="HAMP"/>
    <property type="match status" value="1"/>
</dbReference>
<dbReference type="AlphaFoldDB" id="N6Z2C6"/>
<name>N6Z2C6_9RHOO</name>
<feature type="non-terminal residue" evidence="3">
    <location>
        <position position="354"/>
    </location>
</feature>
<comment type="caution">
    <text evidence="3">The sequence shown here is derived from an EMBL/GenBank/DDBJ whole genome shotgun (WGS) entry which is preliminary data.</text>
</comment>
<evidence type="ECO:0000313" key="3">
    <source>
        <dbReference type="EMBL" id="ENO88513.1"/>
    </source>
</evidence>
<dbReference type="Proteomes" id="UP000013047">
    <property type="component" value="Unassembled WGS sequence"/>
</dbReference>
<sequence length="354" mass="37881">LGVDVPLVRDRLAALRSPHVEAALRERLQSTGDRLAAGLEGMSAAIAERLRLRAARVERIDALRKAIDALDELARIHADNATAQLVATLTTLLQPDPGLGAPGQGAPSLAEREATRERVLDLDIDSLERMHELELTVHALGFLVGRLDELDSNARLQAARAEFAEHLALLARRLADIPDPGGREQGRQVHQLLASALEDEGAFALRARELALRAQVETLQGVVGELTTELDALAGELIHRGGRILAAAGSAAERSATSGLIAFGVIAAALLLVTLGVTVHALRRHTLGRLRALEEATLALASGRREVAIDTTGDDELASLAVALERFRANAIERDRLAEALRGQQQELENQVLA</sequence>
<gene>
    <name evidence="3" type="ORF">C667_23624</name>
</gene>
<dbReference type="OrthoDB" id="8577169at2"/>
<dbReference type="GO" id="GO:0016020">
    <property type="term" value="C:membrane"/>
    <property type="evidence" value="ECO:0007669"/>
    <property type="project" value="InterPro"/>
</dbReference>
<dbReference type="GO" id="GO:0007165">
    <property type="term" value="P:signal transduction"/>
    <property type="evidence" value="ECO:0007669"/>
    <property type="project" value="InterPro"/>
</dbReference>
<feature type="domain" description="HAMP" evidence="2">
    <location>
        <begin position="284"/>
        <end position="336"/>
    </location>
</feature>
<evidence type="ECO:0000313" key="4">
    <source>
        <dbReference type="Proteomes" id="UP000013047"/>
    </source>
</evidence>
<keyword evidence="3" id="KW-0418">Kinase</keyword>
<keyword evidence="1" id="KW-1133">Transmembrane helix</keyword>
<reference evidence="3 4" key="1">
    <citation type="submission" date="2012-09" db="EMBL/GenBank/DDBJ databases">
        <title>Draft Genome Sequences of 6 Strains from Genus Thauera.</title>
        <authorList>
            <person name="Liu B."/>
            <person name="Shapleigh J.P."/>
            <person name="Frostegard A.H."/>
        </authorList>
    </citation>
    <scope>NUCLEOTIDE SEQUENCE [LARGE SCALE GENOMIC DNA]</scope>
    <source>
        <strain evidence="3 4">B4P</strain>
    </source>
</reference>
<keyword evidence="1" id="KW-0472">Membrane</keyword>
<evidence type="ECO:0000259" key="2">
    <source>
        <dbReference type="PROSITE" id="PS50885"/>
    </source>
</evidence>
<keyword evidence="3" id="KW-0808">Transferase</keyword>
<dbReference type="GO" id="GO:0016301">
    <property type="term" value="F:kinase activity"/>
    <property type="evidence" value="ECO:0007669"/>
    <property type="project" value="UniProtKB-KW"/>
</dbReference>
<organism evidence="3 4">
    <name type="scientific">Thauera phenylacetica B4P</name>
    <dbReference type="NCBI Taxonomy" id="1234382"/>
    <lineage>
        <taxon>Bacteria</taxon>
        <taxon>Pseudomonadati</taxon>
        <taxon>Pseudomonadota</taxon>
        <taxon>Betaproteobacteria</taxon>
        <taxon>Rhodocyclales</taxon>
        <taxon>Zoogloeaceae</taxon>
        <taxon>Thauera</taxon>
    </lineage>
</organism>
<feature type="transmembrane region" description="Helical" evidence="1">
    <location>
        <begin position="260"/>
        <end position="282"/>
    </location>
</feature>
<accession>N6Z2C6</accession>
<feature type="non-terminal residue" evidence="3">
    <location>
        <position position="1"/>
    </location>
</feature>
<proteinExistence type="predicted"/>